<protein>
    <submittedName>
        <fullName evidence="1">Uncharacterized protein</fullName>
    </submittedName>
</protein>
<accession>A0AAF0C544</accession>
<organism evidence="1 2">
    <name type="scientific">Thalassomonas actiniarum</name>
    <dbReference type="NCBI Taxonomy" id="485447"/>
    <lineage>
        <taxon>Bacteria</taxon>
        <taxon>Pseudomonadati</taxon>
        <taxon>Pseudomonadota</taxon>
        <taxon>Gammaproteobacteria</taxon>
        <taxon>Alteromonadales</taxon>
        <taxon>Colwelliaceae</taxon>
        <taxon>Thalassomonas</taxon>
    </lineage>
</organism>
<sequence>MNTEQQLTRQSEKNFTVQSMPLLDSADDGKLLNIMKKIVVKDSLRQGETLIYTS</sequence>
<dbReference type="KEGG" id="tact:SG35_008595"/>
<reference evidence="1 2" key="1">
    <citation type="journal article" date="2015" name="Genome Announc.">
        <title>Draft Genome Sequences of Marine Isolates of Thalassomonas viridans and Thalassomonas actiniarum.</title>
        <authorList>
            <person name="Olonade I."/>
            <person name="van Zyl L.J."/>
            <person name="Trindade M."/>
        </authorList>
    </citation>
    <scope>NUCLEOTIDE SEQUENCE [LARGE SCALE GENOMIC DNA]</scope>
    <source>
        <strain evidence="1 2">A5K-106</strain>
    </source>
</reference>
<dbReference type="RefSeq" id="WP_160298215.1">
    <property type="nucleotide sequence ID" value="NZ_CP059735.1"/>
</dbReference>
<reference evidence="1 2" key="2">
    <citation type="journal article" date="2022" name="Mar. Drugs">
        <title>Bioassay-Guided Fractionation Leads to the Detection of Cholic Acid Generated by the Rare Thalassomonas sp.</title>
        <authorList>
            <person name="Pheiffer F."/>
            <person name="Schneider Y.K."/>
            <person name="Hansen E.H."/>
            <person name="Andersen J.H."/>
            <person name="Isaksson J."/>
            <person name="Busche T."/>
            <person name="R C."/>
            <person name="Kalinowski J."/>
            <person name="Zyl L.V."/>
            <person name="Trindade M."/>
        </authorList>
    </citation>
    <scope>NUCLEOTIDE SEQUENCE [LARGE SCALE GENOMIC DNA]</scope>
    <source>
        <strain evidence="1 2">A5K-106</strain>
    </source>
</reference>
<dbReference type="Proteomes" id="UP000032568">
    <property type="component" value="Chromosome"/>
</dbReference>
<dbReference type="AlphaFoldDB" id="A0AAF0C544"/>
<gene>
    <name evidence="1" type="ORF">SG35_008595</name>
</gene>
<proteinExistence type="predicted"/>
<dbReference type="EMBL" id="CP059735">
    <property type="protein sequence ID" value="WDE00674.1"/>
    <property type="molecule type" value="Genomic_DNA"/>
</dbReference>
<evidence type="ECO:0000313" key="1">
    <source>
        <dbReference type="EMBL" id="WDE00674.1"/>
    </source>
</evidence>
<name>A0AAF0C544_9GAMM</name>
<evidence type="ECO:0000313" key="2">
    <source>
        <dbReference type="Proteomes" id="UP000032568"/>
    </source>
</evidence>
<keyword evidence="2" id="KW-1185">Reference proteome</keyword>